<dbReference type="GeneID" id="302269728"/>
<dbReference type="EMBL" id="UGQC01000001">
    <property type="protein sequence ID" value="STY99728.1"/>
    <property type="molecule type" value="Genomic_DNA"/>
</dbReference>
<dbReference type="EMBL" id="MXAN01000023">
    <property type="protein sequence ID" value="OPH38087.1"/>
    <property type="molecule type" value="Genomic_DNA"/>
</dbReference>
<evidence type="ECO:0000313" key="6">
    <source>
        <dbReference type="Proteomes" id="UP000191025"/>
    </source>
</evidence>
<keyword evidence="1" id="KW-0812">Transmembrane</keyword>
<evidence type="ECO:0000313" key="5">
    <source>
        <dbReference type="Proteomes" id="UP000092607"/>
    </source>
</evidence>
<evidence type="ECO:0000313" key="2">
    <source>
        <dbReference type="EMBL" id="OBX60263.1"/>
    </source>
</evidence>
<keyword evidence="7" id="KW-1185">Reference proteome</keyword>
<dbReference type="Proteomes" id="UP000092607">
    <property type="component" value="Unassembled WGS sequence"/>
</dbReference>
<reference evidence="2 5" key="1">
    <citation type="submission" date="2016-06" db="EMBL/GenBank/DDBJ databases">
        <title>Draft genome of Moraxella lacunata CCUG 57757A.</title>
        <authorList>
            <person name="Salva-Serra F."/>
            <person name="Engstrom-Jakobsson H."/>
            <person name="Thorell K."/>
            <person name="Gonzales-Siles L."/>
            <person name="Karlsson R."/>
            <person name="Boulund F."/>
            <person name="Engstrand L."/>
            <person name="Kristiansson E."/>
            <person name="Moore E."/>
        </authorList>
    </citation>
    <scope>NUCLEOTIDE SEQUENCE [LARGE SCALE GENOMIC DNA]</scope>
    <source>
        <strain evidence="2 5">CCUG 57757A</strain>
    </source>
</reference>
<name>A0A1B8PWC5_MORLA</name>
<sequence>MAIQSPNFKDKPLTFIFTNFQWLLTLVILSGVFGSVVGVGAWVGVWAVVLLTPILLLFYKPYQ</sequence>
<dbReference type="EMBL" id="LZMS01000088">
    <property type="protein sequence ID" value="OBX60263.1"/>
    <property type="molecule type" value="Genomic_DNA"/>
</dbReference>
<reference evidence="3" key="3">
    <citation type="submission" date="2017-03" db="EMBL/GenBank/DDBJ databases">
        <authorList>
            <person name="Afonso C.L."/>
            <person name="Miller P.J."/>
            <person name="Scott M.A."/>
            <person name="Spackman E."/>
            <person name="Goraichik I."/>
            <person name="Dimitrov K.M."/>
            <person name="Suarez D.L."/>
            <person name="Swayne D.E."/>
        </authorList>
    </citation>
    <scope>NUCLEOTIDE SEQUENCE</scope>
    <source>
        <strain evidence="3">CCUG 4441</strain>
    </source>
</reference>
<accession>A0A1B8PWC5</accession>
<evidence type="ECO:0000256" key="1">
    <source>
        <dbReference type="SAM" id="Phobius"/>
    </source>
</evidence>
<dbReference type="Proteomes" id="UP000254107">
    <property type="component" value="Unassembled WGS sequence"/>
</dbReference>
<evidence type="ECO:0000313" key="3">
    <source>
        <dbReference type="EMBL" id="OPH38087.1"/>
    </source>
</evidence>
<dbReference type="AlphaFoldDB" id="A0A1B8PWC5"/>
<organism evidence="2 5">
    <name type="scientific">Moraxella lacunata</name>
    <dbReference type="NCBI Taxonomy" id="477"/>
    <lineage>
        <taxon>Bacteria</taxon>
        <taxon>Pseudomonadati</taxon>
        <taxon>Pseudomonadota</taxon>
        <taxon>Gammaproteobacteria</taxon>
        <taxon>Moraxellales</taxon>
        <taxon>Moraxellaceae</taxon>
        <taxon>Moraxella</taxon>
    </lineage>
</organism>
<feature type="transmembrane region" description="Helical" evidence="1">
    <location>
        <begin position="39"/>
        <end position="59"/>
    </location>
</feature>
<dbReference type="Proteomes" id="UP000191025">
    <property type="component" value="Unassembled WGS sequence"/>
</dbReference>
<protein>
    <submittedName>
        <fullName evidence="2">Uncharacterized protein</fullName>
    </submittedName>
</protein>
<proteinExistence type="predicted"/>
<reference evidence="4 7" key="4">
    <citation type="submission" date="2018-06" db="EMBL/GenBank/DDBJ databases">
        <authorList>
            <consortium name="Pathogen Informatics"/>
            <person name="Doyle S."/>
        </authorList>
    </citation>
    <scope>NUCLEOTIDE SEQUENCE [LARGE SCALE GENOMIC DNA]</scope>
    <source>
        <strain evidence="4 7">NCTC7911</strain>
    </source>
</reference>
<reference evidence="6" key="2">
    <citation type="submission" date="2017-03" db="EMBL/GenBank/DDBJ databases">
        <title>Draft genome sequence of Moraxella equi CCUG 4950T type strain.</title>
        <authorList>
            <person name="Salva-Serra F."/>
            <person name="Engstrom-Jakobsson H."/>
            <person name="Thorell K."/>
            <person name="Jaen-Luchoro D."/>
            <person name="Gonzales-Siles L."/>
            <person name="Karlsson R."/>
            <person name="Yazdan S."/>
            <person name="Boulund F."/>
            <person name="Johnning A."/>
            <person name="Engstrand L."/>
            <person name="Kristiansson E."/>
            <person name="Moore E."/>
        </authorList>
    </citation>
    <scope>NUCLEOTIDE SEQUENCE [LARGE SCALE GENOMIC DNA]</scope>
    <source>
        <strain evidence="6">CCUG 4441</strain>
    </source>
</reference>
<dbReference type="RefSeq" id="WP_062501566.1">
    <property type="nucleotide sequence ID" value="NZ_JARDJM010000003.1"/>
</dbReference>
<evidence type="ECO:0000313" key="7">
    <source>
        <dbReference type="Proteomes" id="UP000254107"/>
    </source>
</evidence>
<keyword evidence="1" id="KW-1133">Transmembrane helix</keyword>
<feature type="transmembrane region" description="Helical" evidence="1">
    <location>
        <begin position="12"/>
        <end position="33"/>
    </location>
</feature>
<keyword evidence="1" id="KW-0472">Membrane</keyword>
<gene>
    <name evidence="2" type="ORF">A9309_09745</name>
    <name evidence="3" type="ORF">B5J94_04475</name>
    <name evidence="4" type="ORF">NCTC7911_01107</name>
</gene>
<evidence type="ECO:0000313" key="4">
    <source>
        <dbReference type="EMBL" id="STY99728.1"/>
    </source>
</evidence>